<evidence type="ECO:0000313" key="3">
    <source>
        <dbReference type="Proteomes" id="UP000305109"/>
    </source>
</evidence>
<keyword evidence="3" id="KW-1185">Reference proteome</keyword>
<protein>
    <submittedName>
        <fullName evidence="2">Aminoglycoside resistance protein</fullName>
    </submittedName>
</protein>
<evidence type="ECO:0000313" key="2">
    <source>
        <dbReference type="EMBL" id="TJZ81632.1"/>
    </source>
</evidence>
<feature type="region of interest" description="Disordered" evidence="1">
    <location>
        <begin position="1"/>
        <end position="41"/>
    </location>
</feature>
<dbReference type="EMBL" id="SUMD01000001">
    <property type="protein sequence ID" value="TJZ81632.1"/>
    <property type="molecule type" value="Genomic_DNA"/>
</dbReference>
<dbReference type="SUPFAM" id="SSF56112">
    <property type="entry name" value="Protein kinase-like (PK-like)"/>
    <property type="match status" value="1"/>
</dbReference>
<name>A0ABY2RRD8_9NOCA</name>
<feature type="compositionally biased region" description="Low complexity" evidence="1">
    <location>
        <begin position="1"/>
        <end position="17"/>
    </location>
</feature>
<sequence length="350" mass="38343">MGPDRAVPLRVPRGRPVPVDHRDRRGGRRPGSGLRARPPQIVPPIPDSYGARVRSYAPDAEEWLRRLPGLIARLLDEWGLTWDGSQLWHGNVAVVIPVLLPDGTPAALKVSYPSFESARESAALARWGGRGAVRMLRADPDEQAILLERLDPTRSLLSVPVPQAIPIWGALMRGLSIVVPDGEFDTLPDLAARWAEQLPDLWRRLGRPCPQWLIEDAVAVCREPAGGAVLVHTDLHFENVLAGPDDWRAIDPKPLSAVGEFAVAPMLWNRLADLDGRRGAGLRARCDDLADSAGLDRELARRWSIAREVDNHLDYLSMGEAADAQRSLWVATALSGREDPHVDPAALAAP</sequence>
<proteinExistence type="predicted"/>
<dbReference type="Proteomes" id="UP000305109">
    <property type="component" value="Unassembled WGS sequence"/>
</dbReference>
<gene>
    <name evidence="2" type="ORF">FCG67_03195</name>
</gene>
<dbReference type="Pfam" id="PF04655">
    <property type="entry name" value="APH_6_hur"/>
    <property type="match status" value="1"/>
</dbReference>
<reference evidence="2 3" key="1">
    <citation type="submission" date="2019-04" db="EMBL/GenBank/DDBJ databases">
        <title>Rhodococcus oryzae sp. nov., a novel actinomycete isolated from rhizosphere soil of rice (Oryza sativa L.).</title>
        <authorList>
            <person name="Li C."/>
        </authorList>
    </citation>
    <scope>NUCLEOTIDE SEQUENCE [LARGE SCALE GENOMIC DNA]</scope>
    <source>
        <strain evidence="2 3">NEAU-CX67</strain>
    </source>
</reference>
<dbReference type="InterPro" id="IPR011009">
    <property type="entry name" value="Kinase-like_dom_sf"/>
</dbReference>
<comment type="caution">
    <text evidence="2">The sequence shown here is derived from an EMBL/GenBank/DDBJ whole genome shotgun (WGS) entry which is preliminary data.</text>
</comment>
<evidence type="ECO:0000256" key="1">
    <source>
        <dbReference type="SAM" id="MobiDB-lite"/>
    </source>
</evidence>
<organism evidence="2 3">
    <name type="scientific">Rhodococcus oryzae</name>
    <dbReference type="NCBI Taxonomy" id="2571143"/>
    <lineage>
        <taxon>Bacteria</taxon>
        <taxon>Bacillati</taxon>
        <taxon>Actinomycetota</taxon>
        <taxon>Actinomycetes</taxon>
        <taxon>Mycobacteriales</taxon>
        <taxon>Nocardiaceae</taxon>
        <taxon>Rhodococcus</taxon>
    </lineage>
</organism>
<dbReference type="InterPro" id="IPR006748">
    <property type="entry name" value="NH2Glyco/OHUrea_AB-resist_kin"/>
</dbReference>
<accession>A0ABY2RRD8</accession>